<name>A0A087CAF8_9BIFI</name>
<reference evidence="2 3" key="1">
    <citation type="submission" date="2014-03" db="EMBL/GenBank/DDBJ databases">
        <title>Genomics of Bifidobacteria.</title>
        <authorList>
            <person name="Ventura M."/>
            <person name="Milani C."/>
            <person name="Lugli G.A."/>
        </authorList>
    </citation>
    <scope>NUCLEOTIDE SEQUENCE [LARGE SCALE GENOMIC DNA]</scope>
    <source>
        <strain evidence="2 3">DSM 21395</strain>
    </source>
</reference>
<dbReference type="GeneID" id="93094993"/>
<feature type="region of interest" description="Disordered" evidence="1">
    <location>
        <begin position="67"/>
        <end position="86"/>
    </location>
</feature>
<organism evidence="2 3">
    <name type="scientific">Bifidobacterium mongoliense DSM 21395</name>
    <dbReference type="NCBI Taxonomy" id="1437603"/>
    <lineage>
        <taxon>Bacteria</taxon>
        <taxon>Bacillati</taxon>
        <taxon>Actinomycetota</taxon>
        <taxon>Actinomycetes</taxon>
        <taxon>Bifidobacteriales</taxon>
        <taxon>Bifidobacteriaceae</taxon>
        <taxon>Bifidobacterium</taxon>
    </lineage>
</organism>
<dbReference type="Proteomes" id="UP000029082">
    <property type="component" value="Unassembled WGS sequence"/>
</dbReference>
<evidence type="ECO:0000313" key="2">
    <source>
        <dbReference type="EMBL" id="KFI80258.1"/>
    </source>
</evidence>
<dbReference type="OrthoDB" id="5196117at2"/>
<dbReference type="STRING" id="1437603.GCA_000771525_00464"/>
<evidence type="ECO:0000313" key="3">
    <source>
        <dbReference type="Proteomes" id="UP000029082"/>
    </source>
</evidence>
<keyword evidence="3" id="KW-1185">Reference proteome</keyword>
<dbReference type="eggNOG" id="ENOG5032G3G">
    <property type="taxonomic scope" value="Bacteria"/>
</dbReference>
<protein>
    <submittedName>
        <fullName evidence="2">Uncharacterized protein</fullName>
    </submittedName>
</protein>
<dbReference type="EMBL" id="JGZE01000001">
    <property type="protein sequence ID" value="KFI80258.1"/>
    <property type="molecule type" value="Genomic_DNA"/>
</dbReference>
<sequence>MVEWDETERAWMLALQTYETARKCPVCGMDITFCHDQEKVHRAFKGADVETCFVGEMREQAMRRFADSGEVKAPNSQTTKLNMRNG</sequence>
<dbReference type="AlphaFoldDB" id="A0A087CAF8"/>
<comment type="caution">
    <text evidence="2">The sequence shown here is derived from an EMBL/GenBank/DDBJ whole genome shotgun (WGS) entry which is preliminary data.</text>
</comment>
<dbReference type="RefSeq" id="WP_033513448.1">
    <property type="nucleotide sequence ID" value="NZ_JDUO01000015.1"/>
</dbReference>
<feature type="compositionally biased region" description="Polar residues" evidence="1">
    <location>
        <begin position="74"/>
        <end position="86"/>
    </location>
</feature>
<evidence type="ECO:0000256" key="1">
    <source>
        <dbReference type="SAM" id="MobiDB-lite"/>
    </source>
</evidence>
<accession>A0A087CAF8</accession>
<gene>
    <name evidence="2" type="ORF">BMON_0130</name>
</gene>
<proteinExistence type="predicted"/>